<proteinExistence type="predicted"/>
<organism evidence="1 2">
    <name type="scientific">Zobellella aerophila</name>
    <dbReference type="NCBI Taxonomy" id="870480"/>
    <lineage>
        <taxon>Bacteria</taxon>
        <taxon>Pseudomonadati</taxon>
        <taxon>Pseudomonadota</taxon>
        <taxon>Gammaproteobacteria</taxon>
        <taxon>Aeromonadales</taxon>
        <taxon>Aeromonadaceae</taxon>
        <taxon>Zobellella</taxon>
    </lineage>
</organism>
<comment type="caution">
    <text evidence="1">The sequence shown here is derived from an EMBL/GenBank/DDBJ whole genome shotgun (WGS) entry which is preliminary data.</text>
</comment>
<keyword evidence="2" id="KW-1185">Reference proteome</keyword>
<name>A0ABP6VE28_9GAMM</name>
<dbReference type="Pfam" id="PF10987">
    <property type="entry name" value="DUF2806"/>
    <property type="match status" value="1"/>
</dbReference>
<dbReference type="EMBL" id="BAABCX010000001">
    <property type="protein sequence ID" value="GAA3532356.1"/>
    <property type="molecule type" value="Genomic_DNA"/>
</dbReference>
<sequence>MPDDNSTSLVNLGDLSKPADTLIKKVSSAIGGVFEPWQIKRVAKAEAEASLIKAKSEIEITDLHRRAMHRFVEEEANRQENMEEITKKSIPHLKEESTPEGMEDDWVTNFFDKSRIISDGEMQSLWAKVLAGEANAPGTYSKRTVNLLGDLDKKDAELFQSLCRFGWIIGNFTPLVFDPQAEIYNRAGIDFSTLSHLDSLGLIQFNFISGFNRQRLPKNFVVAYCGQPLALTMQKDTDNELAIGNVRLTQAGRELSSIVNSPGVDGFVDYVKEKWRAYLPTPENS</sequence>
<dbReference type="Proteomes" id="UP001500795">
    <property type="component" value="Unassembled WGS sequence"/>
</dbReference>
<evidence type="ECO:0000313" key="2">
    <source>
        <dbReference type="Proteomes" id="UP001500795"/>
    </source>
</evidence>
<evidence type="ECO:0000313" key="1">
    <source>
        <dbReference type="EMBL" id="GAA3532356.1"/>
    </source>
</evidence>
<dbReference type="InterPro" id="IPR021254">
    <property type="entry name" value="DUF2806"/>
</dbReference>
<reference evidence="2" key="1">
    <citation type="journal article" date="2019" name="Int. J. Syst. Evol. Microbiol.">
        <title>The Global Catalogue of Microorganisms (GCM) 10K type strain sequencing project: providing services to taxonomists for standard genome sequencing and annotation.</title>
        <authorList>
            <consortium name="The Broad Institute Genomics Platform"/>
            <consortium name="The Broad Institute Genome Sequencing Center for Infectious Disease"/>
            <person name="Wu L."/>
            <person name="Ma J."/>
        </authorList>
    </citation>
    <scope>NUCLEOTIDE SEQUENCE [LARGE SCALE GENOMIC DNA]</scope>
    <source>
        <strain evidence="2">JCM 17110</strain>
    </source>
</reference>
<gene>
    <name evidence="1" type="ORF">GCM10022394_09580</name>
</gene>
<dbReference type="RefSeq" id="WP_344955286.1">
    <property type="nucleotide sequence ID" value="NZ_BAABCX010000001.1"/>
</dbReference>
<protein>
    <submittedName>
        <fullName evidence="1">DUF2806 domain-containing protein</fullName>
    </submittedName>
</protein>
<accession>A0ABP6VE28</accession>